<dbReference type="PANTHER" id="PTHR23076">
    <property type="entry name" value="METALLOPROTEASE M41 FTSH"/>
    <property type="match status" value="1"/>
</dbReference>
<keyword evidence="2 6" id="KW-0067">ATP-binding</keyword>
<dbReference type="InterPro" id="IPR003959">
    <property type="entry name" value="ATPase_AAA_core"/>
</dbReference>
<evidence type="ECO:0000313" key="6">
    <source>
        <dbReference type="EMBL" id="MCU4971151.1"/>
    </source>
</evidence>
<keyword evidence="1" id="KW-0547">Nucleotide-binding</keyword>
<gene>
    <name evidence="6" type="ORF">OB955_00160</name>
</gene>
<feature type="transmembrane region" description="Helical" evidence="4">
    <location>
        <begin position="98"/>
        <end position="122"/>
    </location>
</feature>
<evidence type="ECO:0000256" key="1">
    <source>
        <dbReference type="ARBA" id="ARBA00022741"/>
    </source>
</evidence>
<feature type="domain" description="AAA+ ATPase" evidence="5">
    <location>
        <begin position="274"/>
        <end position="413"/>
    </location>
</feature>
<dbReference type="Proteomes" id="UP001320972">
    <property type="component" value="Unassembled WGS sequence"/>
</dbReference>
<dbReference type="PANTHER" id="PTHR23076:SF37">
    <property type="entry name" value="ATP-DEPENDENT ZINC METALLOPROTEASE FTSH 4, MITOCHONDRIAL"/>
    <property type="match status" value="1"/>
</dbReference>
<dbReference type="Gene3D" id="3.40.50.300">
    <property type="entry name" value="P-loop containing nucleotide triphosphate hydrolases"/>
    <property type="match status" value="1"/>
</dbReference>
<evidence type="ECO:0000256" key="2">
    <source>
        <dbReference type="ARBA" id="ARBA00022840"/>
    </source>
</evidence>
<evidence type="ECO:0000256" key="4">
    <source>
        <dbReference type="SAM" id="Phobius"/>
    </source>
</evidence>
<proteinExistence type="predicted"/>
<dbReference type="Pfam" id="PF17862">
    <property type="entry name" value="AAA_lid_3"/>
    <property type="match status" value="1"/>
</dbReference>
<dbReference type="InterPro" id="IPR027417">
    <property type="entry name" value="P-loop_NTPase"/>
</dbReference>
<keyword evidence="4" id="KW-0812">Transmembrane</keyword>
<name>A0ABT2Q8B2_9EURY</name>
<dbReference type="SMART" id="SM00382">
    <property type="entry name" value="AAA"/>
    <property type="match status" value="1"/>
</dbReference>
<reference evidence="6 7" key="1">
    <citation type="submission" date="2022-09" db="EMBL/GenBank/DDBJ databases">
        <title>Enrichment on poylsaccharides allowed isolation of novel metabolic and taxonomic groups of Haloarchaea.</title>
        <authorList>
            <person name="Sorokin D.Y."/>
            <person name="Elcheninov A.G."/>
            <person name="Khizhniak T.V."/>
            <person name="Kolganova T.V."/>
            <person name="Kublanov I.V."/>
        </authorList>
    </citation>
    <scope>NUCLEOTIDE SEQUENCE [LARGE SCALE GENOMIC DNA]</scope>
    <source>
        <strain evidence="6 7">AArc-m2/3/4</strain>
    </source>
</reference>
<evidence type="ECO:0000256" key="3">
    <source>
        <dbReference type="SAM" id="MobiDB-lite"/>
    </source>
</evidence>
<dbReference type="InterPro" id="IPR000641">
    <property type="entry name" value="CbxX/CfxQ"/>
</dbReference>
<keyword evidence="7" id="KW-1185">Reference proteome</keyword>
<feature type="transmembrane region" description="Helical" evidence="4">
    <location>
        <begin position="62"/>
        <end position="86"/>
    </location>
</feature>
<dbReference type="Pfam" id="PF00004">
    <property type="entry name" value="AAA"/>
    <property type="match status" value="1"/>
</dbReference>
<dbReference type="SUPFAM" id="SSF52540">
    <property type="entry name" value="P-loop containing nucleoside triphosphate hydrolases"/>
    <property type="match status" value="1"/>
</dbReference>
<dbReference type="InterPro" id="IPR003593">
    <property type="entry name" value="AAA+_ATPase"/>
</dbReference>
<dbReference type="RefSeq" id="WP_338006654.1">
    <property type="nucleotide sequence ID" value="NZ_JAOPKB010000001.1"/>
</dbReference>
<feature type="compositionally biased region" description="Polar residues" evidence="3">
    <location>
        <begin position="198"/>
        <end position="220"/>
    </location>
</feature>
<keyword evidence="4" id="KW-0472">Membrane</keyword>
<dbReference type="GO" id="GO:0005524">
    <property type="term" value="F:ATP binding"/>
    <property type="evidence" value="ECO:0007669"/>
    <property type="project" value="UniProtKB-KW"/>
</dbReference>
<dbReference type="EMBL" id="JAOPKB010000001">
    <property type="protein sequence ID" value="MCU4971151.1"/>
    <property type="molecule type" value="Genomic_DNA"/>
</dbReference>
<protein>
    <submittedName>
        <fullName evidence="6">ATP-binding protein</fullName>
    </submittedName>
</protein>
<comment type="caution">
    <text evidence="6">The sequence shown here is derived from an EMBL/GenBank/DDBJ whole genome shotgun (WGS) entry which is preliminary data.</text>
</comment>
<accession>A0ABT2Q8B2</accession>
<dbReference type="PRINTS" id="PR00819">
    <property type="entry name" value="CBXCFQXSUPER"/>
</dbReference>
<dbReference type="CDD" id="cd19481">
    <property type="entry name" value="RecA-like_protease"/>
    <property type="match status" value="1"/>
</dbReference>
<evidence type="ECO:0000313" key="7">
    <source>
        <dbReference type="Proteomes" id="UP001320972"/>
    </source>
</evidence>
<sequence length="486" mass="53704">MSEQSTTDDEFIKEITEAADELVATWGYYLLGLVTAAVAFTITLYAALYFQRQISNFISVNPIIVLILLAILLLGLFFVLAILIAWTEEMLEQRREDLYSSTIWVSGGSLVAAVTVMFASGLSGAGVEGAANLLPMSLSESTTATGLTTVSVALSSLFLWSVDKFEPREDSNYDPEYVEANRRAVRAGQPQSAAERYAQNTEQAQPTRGQAESSTNGSNQEPDDEEDFMFDWQKMTDVSMADVGGMDRLKRQLRQEIIRPLTTEREKAEKLGIPTPNILFYGPPGTGKTFIAKALATELDLPFVRLTGADVQAKWINEGPERIKTLFAEGKKIAAKEGGAVIFLDELDAVLPDRSGRTHEENRKVVNEFLAHLQDTGEHNVIFIGATNRREDLDTAATRRGRIDREIEIGLPDQASRKAILRAQLADRSHGLSEYQLESVAQNTDGWTAADLTGLVEDAARIAAFERNDESITLEDLKIVFERQVN</sequence>
<feature type="transmembrane region" description="Helical" evidence="4">
    <location>
        <begin position="26"/>
        <end position="50"/>
    </location>
</feature>
<keyword evidence="4" id="KW-1133">Transmembrane helix</keyword>
<feature type="region of interest" description="Disordered" evidence="3">
    <location>
        <begin position="183"/>
        <end position="225"/>
    </location>
</feature>
<dbReference type="Gene3D" id="1.10.8.60">
    <property type="match status" value="1"/>
</dbReference>
<organism evidence="6 7">
    <name type="scientific">Natronoglomus mannanivorans</name>
    <dbReference type="NCBI Taxonomy" id="2979990"/>
    <lineage>
        <taxon>Archaea</taxon>
        <taxon>Methanobacteriati</taxon>
        <taxon>Methanobacteriota</taxon>
        <taxon>Stenosarchaea group</taxon>
        <taxon>Halobacteria</taxon>
        <taxon>Halobacteriales</taxon>
        <taxon>Natrialbaceae</taxon>
        <taxon>Natronoglomus</taxon>
    </lineage>
</organism>
<evidence type="ECO:0000259" key="5">
    <source>
        <dbReference type="SMART" id="SM00382"/>
    </source>
</evidence>
<dbReference type="InterPro" id="IPR041569">
    <property type="entry name" value="AAA_lid_3"/>
</dbReference>